<name>M2B0A5_9BACT</name>
<accession>M2B0A5</accession>
<gene>
    <name evidence="2" type="ORF">RE6C_04078</name>
</gene>
<proteinExistence type="predicted"/>
<reference evidence="2" key="1">
    <citation type="submission" date="2012-11" db="EMBL/GenBank/DDBJ databases">
        <title>Permanent draft genomes of Rhodopirellula europaea strain SH398 and 6C.</title>
        <authorList>
            <person name="Richter M."/>
            <person name="Richter-Heitmann T."/>
            <person name="Frank C."/>
            <person name="Harder J."/>
            <person name="Glockner F.O."/>
        </authorList>
    </citation>
    <scope>NUCLEOTIDE SEQUENCE</scope>
    <source>
        <strain evidence="2">6C</strain>
    </source>
</reference>
<comment type="caution">
    <text evidence="2">The sequence shown here is derived from an EMBL/GenBank/DDBJ whole genome shotgun (WGS) entry which is preliminary data.</text>
</comment>
<keyword evidence="3" id="KW-1185">Reference proteome</keyword>
<dbReference type="Proteomes" id="UP000011529">
    <property type="component" value="Unassembled WGS sequence"/>
</dbReference>
<evidence type="ECO:0000313" key="2">
    <source>
        <dbReference type="EMBL" id="EMB15218.1"/>
    </source>
</evidence>
<dbReference type="AlphaFoldDB" id="M2B0A5"/>
<evidence type="ECO:0000256" key="1">
    <source>
        <dbReference type="SAM" id="MobiDB-lite"/>
    </source>
</evidence>
<sequence length="79" mass="9012">MADQSEIEIRRREERTTRRVLNDSDWANRRLGSKFPDRVTPDEGTRMFDAGTGFDPIERIGSPSSTTHFALSIVDRTDA</sequence>
<reference evidence="2" key="2">
    <citation type="journal article" date="2013" name="Mar. Genomics">
        <title>Expression of sulfatases in Rhodopirellula baltica and the diversity of sulfatases in the genus Rhodopirellula.</title>
        <authorList>
            <person name="Wegner C.E."/>
            <person name="Richter-Heitmann T."/>
            <person name="Klindworth A."/>
            <person name="Klockow C."/>
            <person name="Richter M."/>
            <person name="Achstetter T."/>
            <person name="Glockner F.O."/>
            <person name="Harder J."/>
        </authorList>
    </citation>
    <scope>NUCLEOTIDE SEQUENCE [LARGE SCALE GENOMIC DNA]</scope>
    <source>
        <strain evidence="2">6C</strain>
    </source>
</reference>
<organism evidence="2 3">
    <name type="scientific">Rhodopirellula europaea 6C</name>
    <dbReference type="NCBI Taxonomy" id="1263867"/>
    <lineage>
        <taxon>Bacteria</taxon>
        <taxon>Pseudomonadati</taxon>
        <taxon>Planctomycetota</taxon>
        <taxon>Planctomycetia</taxon>
        <taxon>Pirellulales</taxon>
        <taxon>Pirellulaceae</taxon>
        <taxon>Rhodopirellula</taxon>
    </lineage>
</organism>
<dbReference type="EMBL" id="ANMO01000186">
    <property type="protein sequence ID" value="EMB15218.1"/>
    <property type="molecule type" value="Genomic_DNA"/>
</dbReference>
<evidence type="ECO:0000313" key="3">
    <source>
        <dbReference type="Proteomes" id="UP000011529"/>
    </source>
</evidence>
<protein>
    <submittedName>
        <fullName evidence="2">Uncharacterized protein</fullName>
    </submittedName>
</protein>
<feature type="region of interest" description="Disordered" evidence="1">
    <location>
        <begin position="31"/>
        <end position="61"/>
    </location>
</feature>
<feature type="compositionally biased region" description="Basic and acidic residues" evidence="1">
    <location>
        <begin position="35"/>
        <end position="46"/>
    </location>
</feature>
<dbReference type="PATRIC" id="fig|1263867.3.peg.4368"/>